<dbReference type="Proteomes" id="UP000307430">
    <property type="component" value="Unassembled WGS sequence"/>
</dbReference>
<organism evidence="1 2">
    <name type="scientific">Klebsiella indica</name>
    <dbReference type="NCBI Taxonomy" id="2582917"/>
    <lineage>
        <taxon>Bacteria</taxon>
        <taxon>Pseudomonadati</taxon>
        <taxon>Pseudomonadota</taxon>
        <taxon>Gammaproteobacteria</taxon>
        <taxon>Enterobacterales</taxon>
        <taxon>Enterobacteriaceae</taxon>
        <taxon>Klebsiella/Raoultella group</taxon>
        <taxon>Klebsiella</taxon>
    </lineage>
</organism>
<keyword evidence="2" id="KW-1185">Reference proteome</keyword>
<dbReference type="Gene3D" id="2.60.120.370">
    <property type="entry name" value="YhcH/YjgK/YiaL"/>
    <property type="match status" value="1"/>
</dbReference>
<dbReference type="GO" id="GO:0005829">
    <property type="term" value="C:cytosol"/>
    <property type="evidence" value="ECO:0007669"/>
    <property type="project" value="TreeGrafter"/>
</dbReference>
<dbReference type="InterPro" id="IPR037012">
    <property type="entry name" value="NanQ/TabA/YiaL_sf"/>
</dbReference>
<dbReference type="SUPFAM" id="SSF51197">
    <property type="entry name" value="Clavaminate synthase-like"/>
    <property type="match status" value="1"/>
</dbReference>
<dbReference type="AlphaFoldDB" id="A0A5R9LE43"/>
<dbReference type="Pfam" id="PF04074">
    <property type="entry name" value="DUF386"/>
    <property type="match status" value="1"/>
</dbReference>
<evidence type="ECO:0000313" key="2">
    <source>
        <dbReference type="Proteomes" id="UP000307430"/>
    </source>
</evidence>
<dbReference type="EMBL" id="VCHQ01000027">
    <property type="protein sequence ID" value="TLV10701.1"/>
    <property type="molecule type" value="Genomic_DNA"/>
</dbReference>
<sequence length="155" mass="17620">MIFGHLSQPNPCRFPAAIEKGLDFLRTTDFHNLSPGVIEIDGGKMYAQLIELTTCDSQQNQPEVHRRYLDIHYLLSGAERIGVVSDNGHNEIAASYLEDRDIIFYQQVQNEFFLEMIPGNYAILFPQDVHRPACNKTSNTLIRKVVVKIAVSELE</sequence>
<comment type="caution">
    <text evidence="1">The sequence shown here is derived from an EMBL/GenBank/DDBJ whole genome shotgun (WGS) entry which is preliminary data.</text>
</comment>
<protein>
    <submittedName>
        <fullName evidence="1">DUF386 domain-containing protein</fullName>
    </submittedName>
</protein>
<dbReference type="RefSeq" id="WP_138362555.1">
    <property type="nucleotide sequence ID" value="NZ_VCHQ01000027.1"/>
</dbReference>
<dbReference type="InterPro" id="IPR004375">
    <property type="entry name" value="NanQ/TabA/YiaL"/>
</dbReference>
<gene>
    <name evidence="1" type="ORF">FE839_20145</name>
</gene>
<dbReference type="PANTHER" id="PTHR34986">
    <property type="entry name" value="EVOLVED BETA-GALACTOSIDASE SUBUNIT BETA"/>
    <property type="match status" value="1"/>
</dbReference>
<proteinExistence type="predicted"/>
<evidence type="ECO:0000313" key="1">
    <source>
        <dbReference type="EMBL" id="TLV10701.1"/>
    </source>
</evidence>
<dbReference type="PANTHER" id="PTHR34986:SF1">
    <property type="entry name" value="PROTEIN YIAL"/>
    <property type="match status" value="1"/>
</dbReference>
<name>A0A5R9LE43_9ENTR</name>
<reference evidence="1 2" key="1">
    <citation type="submission" date="2019-05" db="EMBL/GenBank/DDBJ databases">
        <title>Genome sequence of Klebsiella sp strain TOUT106.</title>
        <authorList>
            <person name="Rahi P."/>
            <person name="Chaudhari D."/>
        </authorList>
    </citation>
    <scope>NUCLEOTIDE SEQUENCE [LARGE SCALE GENOMIC DNA]</scope>
    <source>
        <strain evidence="1 2">TOUT106</strain>
    </source>
</reference>
<accession>A0A5R9LE43</accession>
<dbReference type="NCBIfam" id="TIGR00022">
    <property type="entry name" value="YhcH/YjgK/YiaL family protein"/>
    <property type="match status" value="1"/>
</dbReference>